<evidence type="ECO:0000313" key="2">
    <source>
        <dbReference type="Proteomes" id="UP000269945"/>
    </source>
</evidence>
<gene>
    <name evidence="1" type="ORF">BN2614_LOCUS1</name>
</gene>
<dbReference type="EMBL" id="CYRY02004109">
    <property type="protein sequence ID" value="VCW68625.1"/>
    <property type="molecule type" value="Genomic_DNA"/>
</dbReference>
<evidence type="ECO:0000313" key="1">
    <source>
        <dbReference type="EMBL" id="VCW68625.1"/>
    </source>
</evidence>
<reference evidence="1 2" key="1">
    <citation type="submission" date="2018-10" db="EMBL/GenBank/DDBJ databases">
        <authorList>
            <person name="Ekblom R."/>
            <person name="Jareborg N."/>
        </authorList>
    </citation>
    <scope>NUCLEOTIDE SEQUENCE [LARGE SCALE GENOMIC DNA]</scope>
    <source>
        <tissue evidence="1">Muscle</tissue>
    </source>
</reference>
<organism evidence="1 2">
    <name type="scientific">Gulo gulo</name>
    <name type="common">Wolverine</name>
    <name type="synonym">Gluton</name>
    <dbReference type="NCBI Taxonomy" id="48420"/>
    <lineage>
        <taxon>Eukaryota</taxon>
        <taxon>Metazoa</taxon>
        <taxon>Chordata</taxon>
        <taxon>Craniata</taxon>
        <taxon>Vertebrata</taxon>
        <taxon>Euteleostomi</taxon>
        <taxon>Mammalia</taxon>
        <taxon>Eutheria</taxon>
        <taxon>Laurasiatheria</taxon>
        <taxon>Carnivora</taxon>
        <taxon>Caniformia</taxon>
        <taxon>Musteloidea</taxon>
        <taxon>Mustelidae</taxon>
        <taxon>Guloninae</taxon>
        <taxon>Gulo</taxon>
    </lineage>
</organism>
<accession>A0A9X9LHV7</accession>
<comment type="caution">
    <text evidence="1">The sequence shown here is derived from an EMBL/GenBank/DDBJ whole genome shotgun (WGS) entry which is preliminary data.</text>
</comment>
<dbReference type="AlphaFoldDB" id="A0A9X9LHV7"/>
<name>A0A9X9LHV7_GULGU</name>
<keyword evidence="2" id="KW-1185">Reference proteome</keyword>
<dbReference type="Proteomes" id="UP000269945">
    <property type="component" value="Unassembled WGS sequence"/>
</dbReference>
<proteinExistence type="predicted"/>
<sequence length="217" mass="23145">MGVLTVPSSLAQPIKMSSLTQQLPGLFKALGQGMGVVLPWLDPCPPGPSVSFLRYFHASAPDGQCDGLSPTPFWPTGVSGPVGFLGVGSALPHSFSYLLPPAPLQPPKGFGFLTTVEGVLRCLQTQPHSSFHDIMSRGGGNIKGQEITFYQDLESMCDQVPLPLRGWPWLYDLCGSVTTSCEEVAPVSPFRTLSSFIEGTTHFLCSESVPVPPLPST</sequence>
<protein>
    <submittedName>
        <fullName evidence="1">Uncharacterized protein</fullName>
    </submittedName>
</protein>